<dbReference type="PATRIC" id="fig|1304275.5.peg.1824"/>
<dbReference type="InterPro" id="IPR045864">
    <property type="entry name" value="aa-tRNA-synth_II/BPL/LPL"/>
</dbReference>
<sequence>MTSELEQLRARAVSDIAAAEDLRALDAERVTLLGKKGEITARLKALGALPAEERKSAGAAINALKRELAEAIETRRHELEERQFAEQMARESVDVTLPGRGETPGAIHPITLTRRRIEALFVQRGFEIVEGPEIEDDYHNFEALNVPPDHPARAMQDTFYLDAGRLLLRTHTSPVQIRTMEQRQPPIRVIAPGRVYRHDSDRTHSPMFHQVEGLYVAERVSFAELRAELQSFLEAFFDTELKLRFRPSYFPFTEPSAEVDIDGLSLGTGSGWMEVLGCGMVHPNVLEAAGVDASRYTGYAFGMGIERLAMLRYGVTDLRQFYNNDLRMLAQFA</sequence>
<dbReference type="Pfam" id="PF01409">
    <property type="entry name" value="tRNA-synt_2d"/>
    <property type="match status" value="1"/>
</dbReference>
<dbReference type="EMBL" id="APNK01000010">
    <property type="protein sequence ID" value="KEZ77699.1"/>
    <property type="molecule type" value="Genomic_DNA"/>
</dbReference>
<comment type="catalytic activity">
    <reaction evidence="12 13">
        <text>tRNA(Phe) + L-phenylalanine + ATP = L-phenylalanyl-tRNA(Phe) + AMP + diphosphate + H(+)</text>
        <dbReference type="Rhea" id="RHEA:19413"/>
        <dbReference type="Rhea" id="RHEA-COMP:9668"/>
        <dbReference type="Rhea" id="RHEA-COMP:9699"/>
        <dbReference type="ChEBI" id="CHEBI:15378"/>
        <dbReference type="ChEBI" id="CHEBI:30616"/>
        <dbReference type="ChEBI" id="CHEBI:33019"/>
        <dbReference type="ChEBI" id="CHEBI:58095"/>
        <dbReference type="ChEBI" id="CHEBI:78442"/>
        <dbReference type="ChEBI" id="CHEBI:78531"/>
        <dbReference type="ChEBI" id="CHEBI:456215"/>
        <dbReference type="EC" id="6.1.1.20"/>
    </reaction>
</comment>
<dbReference type="NCBIfam" id="TIGR00468">
    <property type="entry name" value="pheS"/>
    <property type="match status" value="1"/>
</dbReference>
<dbReference type="CDD" id="cd00496">
    <property type="entry name" value="PheRS_alpha_core"/>
    <property type="match status" value="1"/>
</dbReference>
<keyword evidence="6 13" id="KW-0479">Metal-binding</keyword>
<keyword evidence="9 13" id="KW-0460">Magnesium</keyword>
<dbReference type="SUPFAM" id="SSF55681">
    <property type="entry name" value="Class II aaRS and biotin synthetases"/>
    <property type="match status" value="1"/>
</dbReference>
<dbReference type="GO" id="GO:0005737">
    <property type="term" value="C:cytoplasm"/>
    <property type="evidence" value="ECO:0007669"/>
    <property type="project" value="UniProtKB-SubCell"/>
</dbReference>
<keyword evidence="17" id="KW-1185">Reference proteome</keyword>
<evidence type="ECO:0000256" key="14">
    <source>
        <dbReference type="SAM" id="Coils"/>
    </source>
</evidence>
<dbReference type="RefSeq" id="WP_037336785.1">
    <property type="nucleotide sequence ID" value="NZ_APNK01000010.1"/>
</dbReference>
<proteinExistence type="inferred from homology"/>
<name>A0A084ILW5_SALHC</name>
<dbReference type="PANTHER" id="PTHR11538:SF41">
    <property type="entry name" value="PHENYLALANINE--TRNA LIGASE, MITOCHONDRIAL"/>
    <property type="match status" value="1"/>
</dbReference>
<comment type="cofactor">
    <cofactor evidence="13">
        <name>Mg(2+)</name>
        <dbReference type="ChEBI" id="CHEBI:18420"/>
    </cofactor>
    <text evidence="13">Binds 2 magnesium ions per tetramer.</text>
</comment>
<comment type="subcellular location">
    <subcellularLocation>
        <location evidence="1 13">Cytoplasm</location>
    </subcellularLocation>
</comment>
<gene>
    <name evidence="13" type="primary">pheS</name>
    <name evidence="16" type="ORF">C41B8_08940</name>
</gene>
<dbReference type="InterPro" id="IPR004188">
    <property type="entry name" value="Phe-tRNA_ligase_II_N"/>
</dbReference>
<dbReference type="InterPro" id="IPR022911">
    <property type="entry name" value="Phe_tRNA_ligase_alpha1_bac"/>
</dbReference>
<dbReference type="InterPro" id="IPR006195">
    <property type="entry name" value="aa-tRNA-synth_II"/>
</dbReference>
<organism evidence="16 17">
    <name type="scientific">Salinisphaera hydrothermalis (strain C41B8)</name>
    <dbReference type="NCBI Taxonomy" id="1304275"/>
    <lineage>
        <taxon>Bacteria</taxon>
        <taxon>Pseudomonadati</taxon>
        <taxon>Pseudomonadota</taxon>
        <taxon>Gammaproteobacteria</taxon>
        <taxon>Salinisphaerales</taxon>
        <taxon>Salinisphaeraceae</taxon>
        <taxon>Salinisphaera</taxon>
    </lineage>
</organism>
<evidence type="ECO:0000256" key="11">
    <source>
        <dbReference type="ARBA" id="ARBA00023146"/>
    </source>
</evidence>
<dbReference type="eggNOG" id="COG0016">
    <property type="taxonomic scope" value="Bacteria"/>
</dbReference>
<evidence type="ECO:0000256" key="10">
    <source>
        <dbReference type="ARBA" id="ARBA00022917"/>
    </source>
</evidence>
<keyword evidence="14" id="KW-0175">Coiled coil</keyword>
<evidence type="ECO:0000256" key="13">
    <source>
        <dbReference type="HAMAP-Rule" id="MF_00281"/>
    </source>
</evidence>
<dbReference type="InterPro" id="IPR002319">
    <property type="entry name" value="Phenylalanyl-tRNA_Synthase"/>
</dbReference>
<feature type="binding site" evidence="13">
    <location>
        <position position="254"/>
    </location>
    <ligand>
        <name>Mg(2+)</name>
        <dbReference type="ChEBI" id="CHEBI:18420"/>
        <note>shared with beta subunit</note>
    </ligand>
</feature>
<keyword evidence="10 13" id="KW-0648">Protein biosynthesis</keyword>
<dbReference type="GO" id="GO:0006432">
    <property type="term" value="P:phenylalanyl-tRNA aminoacylation"/>
    <property type="evidence" value="ECO:0007669"/>
    <property type="project" value="UniProtKB-UniRule"/>
</dbReference>
<keyword evidence="7 13" id="KW-0547">Nucleotide-binding</keyword>
<dbReference type="GO" id="GO:0004826">
    <property type="term" value="F:phenylalanine-tRNA ligase activity"/>
    <property type="evidence" value="ECO:0007669"/>
    <property type="project" value="UniProtKB-UniRule"/>
</dbReference>
<keyword evidence="8 13" id="KW-0067">ATP-binding</keyword>
<evidence type="ECO:0000256" key="6">
    <source>
        <dbReference type="ARBA" id="ARBA00022723"/>
    </source>
</evidence>
<evidence type="ECO:0000256" key="4">
    <source>
        <dbReference type="ARBA" id="ARBA00022490"/>
    </source>
</evidence>
<evidence type="ECO:0000259" key="15">
    <source>
        <dbReference type="PROSITE" id="PS50862"/>
    </source>
</evidence>
<comment type="subunit">
    <text evidence="3 13">Tetramer of two alpha and two beta subunits.</text>
</comment>
<evidence type="ECO:0000256" key="12">
    <source>
        <dbReference type="ARBA" id="ARBA00049255"/>
    </source>
</evidence>
<dbReference type="Pfam" id="PF02912">
    <property type="entry name" value="Phe_tRNA-synt_N"/>
    <property type="match status" value="1"/>
</dbReference>
<dbReference type="SUPFAM" id="SSF46589">
    <property type="entry name" value="tRNA-binding arm"/>
    <property type="match status" value="1"/>
</dbReference>
<protein>
    <recommendedName>
        <fullName evidence="13">Phenylalanine--tRNA ligase alpha subunit</fullName>
        <ecNumber evidence="13">6.1.1.20</ecNumber>
    </recommendedName>
    <alternativeName>
        <fullName evidence="13">Phenylalanyl-tRNA synthetase alpha subunit</fullName>
        <shortName evidence="13">PheRS</shortName>
    </alternativeName>
</protein>
<evidence type="ECO:0000256" key="8">
    <source>
        <dbReference type="ARBA" id="ARBA00022840"/>
    </source>
</evidence>
<keyword evidence="4 13" id="KW-0963">Cytoplasm</keyword>
<dbReference type="InterPro" id="IPR010978">
    <property type="entry name" value="tRNA-bd_arm"/>
</dbReference>
<dbReference type="STRING" id="1304275.C41B8_08940"/>
<dbReference type="Proteomes" id="UP000028302">
    <property type="component" value="Unassembled WGS sequence"/>
</dbReference>
<dbReference type="EC" id="6.1.1.20" evidence="13"/>
<dbReference type="PANTHER" id="PTHR11538">
    <property type="entry name" value="PHENYLALANYL-TRNA SYNTHETASE"/>
    <property type="match status" value="1"/>
</dbReference>
<comment type="similarity">
    <text evidence="2 13">Belongs to the class-II aminoacyl-tRNA synthetase family. Phe-tRNA synthetase alpha subunit type 1 subfamily.</text>
</comment>
<dbReference type="InterPro" id="IPR004529">
    <property type="entry name" value="Phe-tRNA-synth_IIc_asu"/>
</dbReference>
<keyword evidence="5 13" id="KW-0436">Ligase</keyword>
<evidence type="ECO:0000256" key="1">
    <source>
        <dbReference type="ARBA" id="ARBA00004496"/>
    </source>
</evidence>
<evidence type="ECO:0000313" key="16">
    <source>
        <dbReference type="EMBL" id="KEZ77699.1"/>
    </source>
</evidence>
<comment type="caution">
    <text evidence="16">The sequence shown here is derived from an EMBL/GenBank/DDBJ whole genome shotgun (WGS) entry which is preliminary data.</text>
</comment>
<reference evidence="16 17" key="1">
    <citation type="submission" date="2013-03" db="EMBL/GenBank/DDBJ databases">
        <title>Salinisphaera hydrothermalis C41B8 Genome Sequencing.</title>
        <authorList>
            <person name="Li C."/>
            <person name="Lai Q."/>
            <person name="Shao Z."/>
        </authorList>
    </citation>
    <scope>NUCLEOTIDE SEQUENCE [LARGE SCALE GENOMIC DNA]</scope>
    <source>
        <strain evidence="16 17">C41B8</strain>
    </source>
</reference>
<dbReference type="PROSITE" id="PS50862">
    <property type="entry name" value="AA_TRNA_LIGASE_II"/>
    <property type="match status" value="1"/>
</dbReference>
<dbReference type="FunFam" id="3.30.930.10:FF:000003">
    <property type="entry name" value="Phenylalanine--tRNA ligase alpha subunit"/>
    <property type="match status" value="1"/>
</dbReference>
<dbReference type="OrthoDB" id="9800719at2"/>
<dbReference type="Gene3D" id="3.30.930.10">
    <property type="entry name" value="Bira Bifunctional Protein, Domain 2"/>
    <property type="match status" value="1"/>
</dbReference>
<dbReference type="GO" id="GO:0000287">
    <property type="term" value="F:magnesium ion binding"/>
    <property type="evidence" value="ECO:0007669"/>
    <property type="project" value="UniProtKB-UniRule"/>
</dbReference>
<evidence type="ECO:0000313" key="17">
    <source>
        <dbReference type="Proteomes" id="UP000028302"/>
    </source>
</evidence>
<evidence type="ECO:0000256" key="3">
    <source>
        <dbReference type="ARBA" id="ARBA00011209"/>
    </source>
</evidence>
<dbReference type="HAMAP" id="MF_00281">
    <property type="entry name" value="Phe_tRNA_synth_alpha1"/>
    <property type="match status" value="1"/>
</dbReference>
<evidence type="ECO:0000256" key="9">
    <source>
        <dbReference type="ARBA" id="ARBA00022842"/>
    </source>
</evidence>
<accession>A0A084ILW5</accession>
<feature type="coiled-coil region" evidence="14">
    <location>
        <begin position="54"/>
        <end position="82"/>
    </location>
</feature>
<dbReference type="GO" id="GO:0000049">
    <property type="term" value="F:tRNA binding"/>
    <property type="evidence" value="ECO:0007669"/>
    <property type="project" value="InterPro"/>
</dbReference>
<feature type="domain" description="Aminoacyl-transfer RNA synthetases class-II family profile" evidence="15">
    <location>
        <begin position="120"/>
        <end position="331"/>
    </location>
</feature>
<keyword evidence="11 13" id="KW-0030">Aminoacyl-tRNA synthetase</keyword>
<evidence type="ECO:0000256" key="5">
    <source>
        <dbReference type="ARBA" id="ARBA00022598"/>
    </source>
</evidence>
<evidence type="ECO:0000256" key="7">
    <source>
        <dbReference type="ARBA" id="ARBA00022741"/>
    </source>
</evidence>
<dbReference type="GO" id="GO:0005524">
    <property type="term" value="F:ATP binding"/>
    <property type="evidence" value="ECO:0007669"/>
    <property type="project" value="UniProtKB-UniRule"/>
</dbReference>
<dbReference type="AlphaFoldDB" id="A0A084ILW5"/>
<evidence type="ECO:0000256" key="2">
    <source>
        <dbReference type="ARBA" id="ARBA00010207"/>
    </source>
</evidence>